<protein>
    <recommendedName>
        <fullName evidence="1">Sulfatase N-terminal domain-containing protein</fullName>
    </recommendedName>
</protein>
<dbReference type="CDD" id="cd16037">
    <property type="entry name" value="sulfatase_like"/>
    <property type="match status" value="1"/>
</dbReference>
<dbReference type="GO" id="GO:0004065">
    <property type="term" value="F:arylsulfatase activity"/>
    <property type="evidence" value="ECO:0007669"/>
    <property type="project" value="TreeGrafter"/>
</dbReference>
<gene>
    <name evidence="2" type="ORF">EYB31_37935</name>
</gene>
<dbReference type="SUPFAM" id="SSF53649">
    <property type="entry name" value="Alkaline phosphatase-like"/>
    <property type="match status" value="1"/>
</dbReference>
<accession>A0A4Q9DDP6</accession>
<comment type="caution">
    <text evidence="2">The sequence shown here is derived from an EMBL/GenBank/DDBJ whole genome shotgun (WGS) entry which is preliminary data.</text>
</comment>
<dbReference type="EMBL" id="SIRE01000045">
    <property type="protein sequence ID" value="TBL68482.1"/>
    <property type="molecule type" value="Genomic_DNA"/>
</dbReference>
<dbReference type="InterPro" id="IPR051849">
    <property type="entry name" value="GAG-degrading_sulfatase"/>
</dbReference>
<dbReference type="RefSeq" id="WP_131018835.1">
    <property type="nucleotide sequence ID" value="NZ_SIRE01000045.1"/>
</dbReference>
<evidence type="ECO:0000259" key="1">
    <source>
        <dbReference type="Pfam" id="PF00884"/>
    </source>
</evidence>
<sequence length="485" mass="54113">MQRGETINLSRPDILLFLSDQHHANYTGFAGHKIVRTPNLDQLAEDGVVMSCAYTSAPICVASRVSMLTGKLPEKTGVYTNEGAIGSDQTTFLHGMAAAGYETVLCGRMHFLGEDQRHGFTRRIMGELTPLFWGRYGAARSDLGPYVGTMANQSLKIIGGGTSPVLEYDKAVIQAALDYLKQDHDKPQCIVVGTYGPHHTFVAPPDMYSYYKERIDIPESFRQGELHPVLSGLRNPGLKEEVLVKLRSAYFGMIENVDRQIGEVREAWNQYLQRSGRQGVFAYMSDHGEQAGEHGLIGKSTFYEGSAKIPLVFAGDNIPAGVIVEQPVSIMDIGPTFCDFAGADTAPRPDGVSLKAQLLGGVQQQERTIVSEFVYQMDGNIVPARMLRQSEWKYVAYAGYEAYAQLFHIATDPQELNNLYRPDHEAVLKFREHLRGTWHISAIKEKYIEKREHHVLLARWGKAVDVPEPERWTVPKEATQLPVVE</sequence>
<dbReference type="Pfam" id="PF00884">
    <property type="entry name" value="Sulfatase"/>
    <property type="match status" value="1"/>
</dbReference>
<evidence type="ECO:0000313" key="2">
    <source>
        <dbReference type="EMBL" id="TBL68482.1"/>
    </source>
</evidence>
<keyword evidence="3" id="KW-1185">Reference proteome</keyword>
<dbReference type="GO" id="GO:0015024">
    <property type="term" value="F:glucuronate-2-sulfatase activity"/>
    <property type="evidence" value="ECO:0007669"/>
    <property type="project" value="TreeGrafter"/>
</dbReference>
<dbReference type="AlphaFoldDB" id="A0A4Q9DDP6"/>
<dbReference type="InterPro" id="IPR017850">
    <property type="entry name" value="Alkaline_phosphatase_core_sf"/>
</dbReference>
<reference evidence="2 3" key="1">
    <citation type="submission" date="2019-02" db="EMBL/GenBank/DDBJ databases">
        <title>Paenibacillus sp. nov., isolated from surface-sterilized tissue of Thalictrum simplex L.</title>
        <authorList>
            <person name="Tuo L."/>
        </authorList>
    </citation>
    <scope>NUCLEOTIDE SEQUENCE [LARGE SCALE GENOMIC DNA]</scope>
    <source>
        <strain evidence="2 3">N2SHLJ1</strain>
    </source>
</reference>
<dbReference type="OrthoDB" id="9762324at2"/>
<dbReference type="Proteomes" id="UP000293142">
    <property type="component" value="Unassembled WGS sequence"/>
</dbReference>
<evidence type="ECO:0000313" key="3">
    <source>
        <dbReference type="Proteomes" id="UP000293142"/>
    </source>
</evidence>
<dbReference type="InterPro" id="IPR000917">
    <property type="entry name" value="Sulfatase_N"/>
</dbReference>
<dbReference type="Gene3D" id="3.40.720.10">
    <property type="entry name" value="Alkaline Phosphatase, subunit A"/>
    <property type="match status" value="1"/>
</dbReference>
<dbReference type="PANTHER" id="PTHR46615">
    <property type="entry name" value="ARYLSULFATASE K"/>
    <property type="match status" value="1"/>
</dbReference>
<dbReference type="PANTHER" id="PTHR46615:SF1">
    <property type="entry name" value="ARYLSULFATASE K"/>
    <property type="match status" value="1"/>
</dbReference>
<proteinExistence type="predicted"/>
<name>A0A4Q9DDP6_9BACL</name>
<feature type="domain" description="Sulfatase N-terminal" evidence="1">
    <location>
        <begin position="12"/>
        <end position="342"/>
    </location>
</feature>
<organism evidence="2 3">
    <name type="scientific">Paenibacillus thalictri</name>
    <dbReference type="NCBI Taxonomy" id="2527873"/>
    <lineage>
        <taxon>Bacteria</taxon>
        <taxon>Bacillati</taxon>
        <taxon>Bacillota</taxon>
        <taxon>Bacilli</taxon>
        <taxon>Bacillales</taxon>
        <taxon>Paenibacillaceae</taxon>
        <taxon>Paenibacillus</taxon>
    </lineage>
</organism>